<keyword evidence="4" id="KW-1185">Reference proteome</keyword>
<evidence type="ECO:0000313" key="4">
    <source>
        <dbReference type="Proteomes" id="UP000298416"/>
    </source>
</evidence>
<accession>A0A8X8XXV3</accession>
<gene>
    <name evidence="3" type="ORF">SASPL_116457</name>
</gene>
<keyword evidence="2" id="KW-0472">Membrane</keyword>
<evidence type="ECO:0000313" key="3">
    <source>
        <dbReference type="EMBL" id="KAG6419943.1"/>
    </source>
</evidence>
<reference evidence="3" key="1">
    <citation type="submission" date="2018-01" db="EMBL/GenBank/DDBJ databases">
        <authorList>
            <person name="Mao J.F."/>
        </authorList>
    </citation>
    <scope>NUCLEOTIDE SEQUENCE</scope>
    <source>
        <strain evidence="3">Huo1</strain>
        <tissue evidence="3">Leaf</tissue>
    </source>
</reference>
<evidence type="ECO:0000256" key="1">
    <source>
        <dbReference type="SAM" id="MobiDB-lite"/>
    </source>
</evidence>
<organism evidence="3">
    <name type="scientific">Salvia splendens</name>
    <name type="common">Scarlet sage</name>
    <dbReference type="NCBI Taxonomy" id="180675"/>
    <lineage>
        <taxon>Eukaryota</taxon>
        <taxon>Viridiplantae</taxon>
        <taxon>Streptophyta</taxon>
        <taxon>Embryophyta</taxon>
        <taxon>Tracheophyta</taxon>
        <taxon>Spermatophyta</taxon>
        <taxon>Magnoliopsida</taxon>
        <taxon>eudicotyledons</taxon>
        <taxon>Gunneridae</taxon>
        <taxon>Pentapetalae</taxon>
        <taxon>asterids</taxon>
        <taxon>lamiids</taxon>
        <taxon>Lamiales</taxon>
        <taxon>Lamiaceae</taxon>
        <taxon>Nepetoideae</taxon>
        <taxon>Mentheae</taxon>
        <taxon>Salviinae</taxon>
        <taxon>Salvia</taxon>
        <taxon>Salvia subgen. Calosphace</taxon>
        <taxon>core Calosphace</taxon>
    </lineage>
</organism>
<reference evidence="3" key="2">
    <citation type="submission" date="2020-08" db="EMBL/GenBank/DDBJ databases">
        <title>Plant Genome Project.</title>
        <authorList>
            <person name="Zhang R.-G."/>
        </authorList>
    </citation>
    <scope>NUCLEOTIDE SEQUENCE</scope>
    <source>
        <strain evidence="3">Huo1</strain>
        <tissue evidence="3">Leaf</tissue>
    </source>
</reference>
<protein>
    <submittedName>
        <fullName evidence="3">Uncharacterized protein</fullName>
    </submittedName>
</protein>
<sequence>MVVRPVFLVFIVTKRIAFASFVESLYIIALVGVFCGNYFEAGFLLLTSVMINSEHNANVKAGSGIPTPAHDKQLPGSVKKMALRDLQNENVGSIHKQQVNLLPGGGKSCGDRVKVCGNKRLTPERPSSSQGLPYSAYSGTNENVMNARRRFELELGGRLHNNVEKKIISCSEAKNTGGQLRQDVSKKPVKNGNLHQGPVVTPNNLKAIMAFSSSGPSVPNSLGKHRNGTPVAKVSQELPHTVDLKTTNDLLRIETERFIRLQKFLKQCDEAKQRDYTQTLMHLPPSELSKHAVELEKRAIQLTIEEDTYWLSLYILFVAGNEMQRMKALNIFIKPSPGDTLTGQLLQANKR</sequence>
<dbReference type="PANTHER" id="PTHR34555:SF7">
    <property type="entry name" value="DUF3741 DOMAIN-CONTAINING PROTEIN"/>
    <property type="match status" value="1"/>
</dbReference>
<keyword evidence="2" id="KW-0812">Transmembrane</keyword>
<evidence type="ECO:0000256" key="2">
    <source>
        <dbReference type="SAM" id="Phobius"/>
    </source>
</evidence>
<dbReference type="AlphaFoldDB" id="A0A8X8XXV3"/>
<dbReference type="EMBL" id="PNBA02000006">
    <property type="protein sequence ID" value="KAG6419943.1"/>
    <property type="molecule type" value="Genomic_DNA"/>
</dbReference>
<feature type="region of interest" description="Disordered" evidence="1">
    <location>
        <begin position="178"/>
        <end position="199"/>
    </location>
</feature>
<comment type="caution">
    <text evidence="3">The sequence shown here is derived from an EMBL/GenBank/DDBJ whole genome shotgun (WGS) entry which is preliminary data.</text>
</comment>
<dbReference type="Proteomes" id="UP000298416">
    <property type="component" value="Unassembled WGS sequence"/>
</dbReference>
<dbReference type="PANTHER" id="PTHR34555">
    <property type="entry name" value="INTEGRAL MEMBRANE HEMOLYSIN-III-LIKE PROTEIN"/>
    <property type="match status" value="1"/>
</dbReference>
<keyword evidence="2" id="KW-1133">Transmembrane helix</keyword>
<name>A0A8X8XXV3_SALSN</name>
<feature type="transmembrane region" description="Helical" evidence="2">
    <location>
        <begin position="25"/>
        <end position="46"/>
    </location>
</feature>
<proteinExistence type="predicted"/>